<evidence type="ECO:0000259" key="10">
    <source>
        <dbReference type="PROSITE" id="PS50853"/>
    </source>
</evidence>
<dbReference type="InterPro" id="IPR036966">
    <property type="entry name" value="CBM3_sf"/>
</dbReference>
<keyword evidence="13" id="KW-1185">Reference proteome</keyword>
<evidence type="ECO:0000256" key="1">
    <source>
        <dbReference type="ARBA" id="ARBA00000966"/>
    </source>
</evidence>
<dbReference type="SMART" id="SM00060">
    <property type="entry name" value="FN3"/>
    <property type="match status" value="2"/>
</dbReference>
<dbReference type="OrthoDB" id="33861at2"/>
<dbReference type="Gene3D" id="1.50.10.10">
    <property type="match status" value="2"/>
</dbReference>
<dbReference type="InterPro" id="IPR023309">
    <property type="entry name" value="Endo-1-4-beta-glucanase_dom2"/>
</dbReference>
<dbReference type="InterPro" id="IPR013783">
    <property type="entry name" value="Ig-like_fold"/>
</dbReference>
<evidence type="ECO:0000256" key="9">
    <source>
        <dbReference type="PIRSR" id="PIRSR600556-1"/>
    </source>
</evidence>
<keyword evidence="5" id="KW-0136">Cellulose degradation</keyword>
<dbReference type="SUPFAM" id="SSF49265">
    <property type="entry name" value="Fibronectin type III"/>
    <property type="match status" value="1"/>
</dbReference>
<dbReference type="GO" id="GO:0008810">
    <property type="term" value="F:cellulase activity"/>
    <property type="evidence" value="ECO:0007669"/>
    <property type="project" value="UniProtKB-EC"/>
</dbReference>
<dbReference type="InterPro" id="IPR036116">
    <property type="entry name" value="FN3_sf"/>
</dbReference>
<gene>
    <name evidence="12" type="ORF">SAMN05421736_105248</name>
</gene>
<dbReference type="Gene3D" id="2.60.40.10">
    <property type="entry name" value="Immunoglobulins"/>
    <property type="match status" value="2"/>
</dbReference>
<dbReference type="EC" id="3.2.1.4" evidence="2"/>
<dbReference type="SMART" id="SM01067">
    <property type="entry name" value="CBM_3"/>
    <property type="match status" value="1"/>
</dbReference>
<dbReference type="GO" id="GO:0030248">
    <property type="term" value="F:cellulose binding"/>
    <property type="evidence" value="ECO:0007669"/>
    <property type="project" value="InterPro"/>
</dbReference>
<dbReference type="Gene3D" id="2.170.160.10">
    <property type="entry name" value="Endo-1,4-beta-glucanase f. Domain 2"/>
    <property type="match status" value="1"/>
</dbReference>
<dbReference type="InterPro" id="IPR001956">
    <property type="entry name" value="CBM3"/>
</dbReference>
<keyword evidence="4" id="KW-0378">Hydrolase</keyword>
<dbReference type="SUPFAM" id="SSF48208">
    <property type="entry name" value="Six-hairpin glycosidases"/>
    <property type="match status" value="1"/>
</dbReference>
<dbReference type="PRINTS" id="PR00844">
    <property type="entry name" value="GLHYDRLASE48"/>
</dbReference>
<dbReference type="Proteomes" id="UP000198935">
    <property type="component" value="Unassembled WGS sequence"/>
</dbReference>
<sequence>MNGLAKQKPVLLLVVFSLLLTMFMSGGMFGSQGASAQSGDEARFIQLYQQLKDPANGYFSDEGIPYHAIETLMSEAPDYGHMTTSEAYSYWIWLEVLYGAYTGDWEPLEEAWDSMEQYIIPDPHEQPTIQHYNASSPATYAPEHPYPDMYPSRLSQEVTTGADPLHQELLSTYNEDSMYLMHWLLDVDNWYNFGNLLSPGHTAAYVNTFQRGQQESVWETITHPSQDDFSFGSPDGGFVSLFTAEDGQTAPQWRYTAAPDADARVVQVMHLAQEFGYDNEEYLDKTRKMGDYLRYSMYDKYFQEIGSASDGNPTPGTNKSASHYLLSWYTAWGGGLPTDDNPWGANWAWKIGSSHVHQGYQNPVAAYALSRGDLVPDSPTAQSDWEESLLRTLEFFTWLQSDEGAIAGGATNSVGGHYAPYDPNVSTFYDMVYDEKPVYHDPPSNTWFGFQAWSMERVADFYRMLAESGETASEEFQMAKQVTENWVNWALQYTFVDERPVVDDEGYFLDPQGDRILIDSEPTVDTVPAPGEFWLLDGQDWEGMPENWNGFSNHDGNPNLHVIPQGASQDVGALGSFVKVLVNYAAGTEAEQGSYSDLGEDAKNVAAQLLNTAWQYNDGIGIVTQEERGDYWRYFDQRIYIPDGWTGIYGQGNELPGANTVPSDSERGGNGVYISYHDLRPEIKNDPQWDYLENLYNSSFNPDTQEWEDGVPTFEYHRFWSQVDMATAYAVYDRLIGDSEPSAPLAPSGLQASPGDEQVLLSWNAVSSADSYSVYRSTTSGGPYTEVADGLTDTSYMDNNVSNDTTYYYVITAANAYGESGYSAEVSATPGKLPAPGAFTLAGTAGDGRVELSWTASSAAFDYDVQRALAGSSFTTIASGVTDLTYTDTTVENGVAYDYRVVANNFTGSTSSNTVTLTPEASDIPSDLVLEYKAAETSAVHNSVRPHFNIVNNSNETLNMEDLTIRYWYTLDGTDSQQFHCDYAWVGAGNVHGSFHALDKPVDGADHYLELSFSSGAGSLGPGEESSEIQTRFNKVNWTSYNQAEHYSFDPTKTSFAPWEKVTLYYKGQLVWGVEPE</sequence>
<organism evidence="12 13">
    <name type="scientific">Evansella caseinilytica</name>
    <dbReference type="NCBI Taxonomy" id="1503961"/>
    <lineage>
        <taxon>Bacteria</taxon>
        <taxon>Bacillati</taxon>
        <taxon>Bacillota</taxon>
        <taxon>Bacilli</taxon>
        <taxon>Bacillales</taxon>
        <taxon>Bacillaceae</taxon>
        <taxon>Evansella</taxon>
    </lineage>
</organism>
<dbReference type="EMBL" id="FNPI01000005">
    <property type="protein sequence ID" value="SDZ05514.1"/>
    <property type="molecule type" value="Genomic_DNA"/>
</dbReference>
<dbReference type="InterPro" id="IPR008965">
    <property type="entry name" value="CBM2/CBM3_carb-bd_dom_sf"/>
</dbReference>
<keyword evidence="8" id="KW-0624">Polysaccharide degradation</keyword>
<evidence type="ECO:0000256" key="5">
    <source>
        <dbReference type="ARBA" id="ARBA00023001"/>
    </source>
</evidence>
<dbReference type="InterPro" id="IPR000556">
    <property type="entry name" value="Glyco_hydro_48F"/>
</dbReference>
<feature type="active site" description="Proton donor" evidence="9">
    <location>
        <position position="86"/>
    </location>
</feature>
<feature type="domain" description="CBM3" evidence="11">
    <location>
        <begin position="924"/>
        <end position="1077"/>
    </location>
</feature>
<evidence type="ECO:0000313" key="12">
    <source>
        <dbReference type="EMBL" id="SDZ05514.1"/>
    </source>
</evidence>
<dbReference type="InterPro" id="IPR003961">
    <property type="entry name" value="FN3_dom"/>
</dbReference>
<evidence type="ECO:0000256" key="3">
    <source>
        <dbReference type="ARBA" id="ARBA00022729"/>
    </source>
</evidence>
<reference evidence="13" key="1">
    <citation type="submission" date="2016-10" db="EMBL/GenBank/DDBJ databases">
        <authorList>
            <person name="Varghese N."/>
            <person name="Submissions S."/>
        </authorList>
    </citation>
    <scope>NUCLEOTIDE SEQUENCE [LARGE SCALE GENOMIC DNA]</scope>
    <source>
        <strain evidence="13">SP</strain>
    </source>
</reference>
<evidence type="ECO:0000259" key="11">
    <source>
        <dbReference type="PROSITE" id="PS51172"/>
    </source>
</evidence>
<feature type="active site" description="Nucleophile" evidence="9">
    <location>
        <position position="260"/>
    </location>
</feature>
<dbReference type="GO" id="GO:0030245">
    <property type="term" value="P:cellulose catabolic process"/>
    <property type="evidence" value="ECO:0007669"/>
    <property type="project" value="UniProtKB-KW"/>
</dbReference>
<evidence type="ECO:0000256" key="8">
    <source>
        <dbReference type="ARBA" id="ARBA00023326"/>
    </source>
</evidence>
<dbReference type="CDD" id="cd00063">
    <property type="entry name" value="FN3"/>
    <property type="match status" value="1"/>
</dbReference>
<proteinExistence type="predicted"/>
<keyword evidence="6" id="KW-0119">Carbohydrate metabolism</keyword>
<comment type="catalytic activity">
    <reaction evidence="1">
        <text>Endohydrolysis of (1-&gt;4)-beta-D-glucosidic linkages in cellulose, lichenin and cereal beta-D-glucans.</text>
        <dbReference type="EC" id="3.2.1.4"/>
    </reaction>
</comment>
<dbReference type="AlphaFoldDB" id="A0A1H3PW46"/>
<feature type="domain" description="Fibronectin type-III" evidence="10">
    <location>
        <begin position="743"/>
        <end position="836"/>
    </location>
</feature>
<keyword evidence="7" id="KW-0326">Glycosidase</keyword>
<dbReference type="InterPro" id="IPR012341">
    <property type="entry name" value="6hp_glycosidase-like_sf"/>
</dbReference>
<keyword evidence="3" id="KW-0732">Signal</keyword>
<dbReference type="SUPFAM" id="SSF49384">
    <property type="entry name" value="Carbohydrate-binding domain"/>
    <property type="match status" value="1"/>
</dbReference>
<accession>A0A1H3PW46</accession>
<evidence type="ECO:0000256" key="6">
    <source>
        <dbReference type="ARBA" id="ARBA00023277"/>
    </source>
</evidence>
<dbReference type="Gene3D" id="4.10.870.10">
    <property type="entry name" value="Endo-1,4-beta-glucanase f. Domain 3"/>
    <property type="match status" value="1"/>
</dbReference>
<dbReference type="Gene3D" id="2.60.40.710">
    <property type="entry name" value="Endoglucanase-like"/>
    <property type="match status" value="1"/>
</dbReference>
<dbReference type="Pfam" id="PF02011">
    <property type="entry name" value="Glyco_hydro_48"/>
    <property type="match status" value="2"/>
</dbReference>
<dbReference type="PROSITE" id="PS51172">
    <property type="entry name" value="CBM3"/>
    <property type="match status" value="1"/>
</dbReference>
<dbReference type="PROSITE" id="PS50853">
    <property type="entry name" value="FN3"/>
    <property type="match status" value="1"/>
</dbReference>
<protein>
    <recommendedName>
        <fullName evidence="2">cellulase</fullName>
        <ecNumber evidence="2">3.2.1.4</ecNumber>
    </recommendedName>
</protein>
<dbReference type="Pfam" id="PF00942">
    <property type="entry name" value="CBM_3"/>
    <property type="match status" value="1"/>
</dbReference>
<dbReference type="InterPro" id="IPR008928">
    <property type="entry name" value="6-hairpin_glycosidase_sf"/>
</dbReference>
<evidence type="ECO:0000313" key="13">
    <source>
        <dbReference type="Proteomes" id="UP000198935"/>
    </source>
</evidence>
<evidence type="ECO:0000256" key="4">
    <source>
        <dbReference type="ARBA" id="ARBA00022801"/>
    </source>
</evidence>
<evidence type="ECO:0000256" key="7">
    <source>
        <dbReference type="ARBA" id="ARBA00023295"/>
    </source>
</evidence>
<dbReference type="InterPro" id="IPR027390">
    <property type="entry name" value="Endoglucanase_F_dom3"/>
</dbReference>
<name>A0A1H3PW46_9BACI</name>
<dbReference type="STRING" id="1503961.SAMN05421736_105248"/>
<evidence type="ECO:0000256" key="2">
    <source>
        <dbReference type="ARBA" id="ARBA00012601"/>
    </source>
</evidence>